<dbReference type="InterPro" id="IPR006867">
    <property type="entry name" value="DUF632"/>
</dbReference>
<dbReference type="EMBL" id="CAXHTB010000009">
    <property type="protein sequence ID" value="CAL0312785.1"/>
    <property type="molecule type" value="Genomic_DNA"/>
</dbReference>
<evidence type="ECO:0000259" key="1">
    <source>
        <dbReference type="Pfam" id="PF04782"/>
    </source>
</evidence>
<dbReference type="AlphaFoldDB" id="A0AAV1WTU4"/>
<keyword evidence="3" id="KW-1185">Reference proteome</keyword>
<evidence type="ECO:0000313" key="3">
    <source>
        <dbReference type="Proteomes" id="UP001497480"/>
    </source>
</evidence>
<dbReference type="Pfam" id="PF04782">
    <property type="entry name" value="DUF632"/>
    <property type="match status" value="1"/>
</dbReference>
<name>A0AAV1WTU4_LUPLU</name>
<gene>
    <name evidence="2" type="ORF">LLUT_LOCUS13845</name>
</gene>
<dbReference type="PANTHER" id="PTHR21450:SF19">
    <property type="entry name" value="F5M15.15"/>
    <property type="match status" value="1"/>
</dbReference>
<dbReference type="Proteomes" id="UP001497480">
    <property type="component" value="Unassembled WGS sequence"/>
</dbReference>
<reference evidence="2 3" key="1">
    <citation type="submission" date="2024-03" db="EMBL/GenBank/DDBJ databases">
        <authorList>
            <person name="Martinez-Hernandez J."/>
        </authorList>
    </citation>
    <scope>NUCLEOTIDE SEQUENCE [LARGE SCALE GENOMIC DNA]</scope>
</reference>
<accession>A0AAV1WTU4</accession>
<comment type="caution">
    <text evidence="2">The sequence shown here is derived from an EMBL/GenBank/DDBJ whole genome shotgun (WGS) entry which is preliminary data.</text>
</comment>
<sequence>MSAPAYHQVIKCQYKEIAELKALDASTFNKKLSNDQIDATIKLKSELQNWNLSLSHWTHAQMSQVKALNGWLVRCLMYEPEVVPDDSTPFSPGKIGALPVFVICKTVTNGQG</sequence>
<organism evidence="2 3">
    <name type="scientific">Lupinus luteus</name>
    <name type="common">European yellow lupine</name>
    <dbReference type="NCBI Taxonomy" id="3873"/>
    <lineage>
        <taxon>Eukaryota</taxon>
        <taxon>Viridiplantae</taxon>
        <taxon>Streptophyta</taxon>
        <taxon>Embryophyta</taxon>
        <taxon>Tracheophyta</taxon>
        <taxon>Spermatophyta</taxon>
        <taxon>Magnoliopsida</taxon>
        <taxon>eudicotyledons</taxon>
        <taxon>Gunneridae</taxon>
        <taxon>Pentapetalae</taxon>
        <taxon>rosids</taxon>
        <taxon>fabids</taxon>
        <taxon>Fabales</taxon>
        <taxon>Fabaceae</taxon>
        <taxon>Papilionoideae</taxon>
        <taxon>50 kb inversion clade</taxon>
        <taxon>genistoids sensu lato</taxon>
        <taxon>core genistoids</taxon>
        <taxon>Genisteae</taxon>
        <taxon>Lupinus</taxon>
    </lineage>
</organism>
<proteinExistence type="predicted"/>
<dbReference type="PANTHER" id="PTHR21450">
    <property type="entry name" value="PROTEIN ALTERED PHOSPHATE STARVATION RESPONSE 1"/>
    <property type="match status" value="1"/>
</dbReference>
<protein>
    <recommendedName>
        <fullName evidence="1">DUF632 domain-containing protein</fullName>
    </recommendedName>
</protein>
<feature type="domain" description="DUF632" evidence="1">
    <location>
        <begin position="9"/>
        <end position="106"/>
    </location>
</feature>
<evidence type="ECO:0000313" key="2">
    <source>
        <dbReference type="EMBL" id="CAL0312785.1"/>
    </source>
</evidence>